<dbReference type="STRING" id="168384.SAMN05660368_00972"/>
<feature type="domain" description="RelA/SpoT" evidence="2">
    <location>
        <begin position="61"/>
        <end position="184"/>
    </location>
</feature>
<keyword evidence="4" id="KW-1185">Reference proteome</keyword>
<organism evidence="3 4">
    <name type="scientific">Marvinbryantia formatexigens DSM 14469</name>
    <dbReference type="NCBI Taxonomy" id="478749"/>
    <lineage>
        <taxon>Bacteria</taxon>
        <taxon>Bacillati</taxon>
        <taxon>Bacillota</taxon>
        <taxon>Clostridia</taxon>
        <taxon>Lachnospirales</taxon>
        <taxon>Lachnospiraceae</taxon>
        <taxon>Marvinbryantia</taxon>
    </lineage>
</organism>
<comment type="pathway">
    <text evidence="1">Purine metabolism; ppGpp biosynthesis; ppGpp from GTP: step 1/2.</text>
</comment>
<dbReference type="PANTHER" id="PTHR47837:SF2">
    <property type="entry name" value="GTP PYROPHOSPHOKINASE YWAC"/>
    <property type="match status" value="1"/>
</dbReference>
<dbReference type="OrthoDB" id="9789634at2"/>
<accession>C6LGK9</accession>
<dbReference type="eggNOG" id="COG2357">
    <property type="taxonomic scope" value="Bacteria"/>
</dbReference>
<dbReference type="UniPathway" id="UPA00908">
    <property type="reaction ID" value="UER00884"/>
</dbReference>
<dbReference type="SUPFAM" id="SSF81301">
    <property type="entry name" value="Nucleotidyltransferase"/>
    <property type="match status" value="1"/>
</dbReference>
<dbReference type="Gene3D" id="1.10.287.860">
    <property type="entry name" value="Nucleotidyltransferase"/>
    <property type="match status" value="1"/>
</dbReference>
<gene>
    <name evidence="3" type="ORF">BRYFOR_07769</name>
</gene>
<dbReference type="RefSeq" id="WP_006862554.1">
    <property type="nucleotide sequence ID" value="NZ_ACCL02000012.1"/>
</dbReference>
<dbReference type="InterPro" id="IPR007685">
    <property type="entry name" value="RelA_SpoT"/>
</dbReference>
<dbReference type="InterPro" id="IPR043519">
    <property type="entry name" value="NT_sf"/>
</dbReference>
<evidence type="ECO:0000256" key="1">
    <source>
        <dbReference type="ARBA" id="ARBA00004976"/>
    </source>
</evidence>
<dbReference type="Proteomes" id="UP000005561">
    <property type="component" value="Unassembled WGS sequence"/>
</dbReference>
<comment type="caution">
    <text evidence="3">The sequence shown here is derived from an EMBL/GenBank/DDBJ whole genome shotgun (WGS) entry which is preliminary data.</text>
</comment>
<reference evidence="3" key="1">
    <citation type="submission" date="2009-07" db="EMBL/GenBank/DDBJ databases">
        <authorList>
            <person name="Weinstock G."/>
            <person name="Sodergren E."/>
            <person name="Clifton S."/>
            <person name="Fulton L."/>
            <person name="Fulton B."/>
            <person name="Courtney L."/>
            <person name="Fronick C."/>
            <person name="Harrison M."/>
            <person name="Strong C."/>
            <person name="Farmer C."/>
            <person name="Delahaunty K."/>
            <person name="Markovic C."/>
            <person name="Hall O."/>
            <person name="Minx P."/>
            <person name="Tomlinson C."/>
            <person name="Mitreva M."/>
            <person name="Nelson J."/>
            <person name="Hou S."/>
            <person name="Wollam A."/>
            <person name="Pepin K.H."/>
            <person name="Johnson M."/>
            <person name="Bhonagiri V."/>
            <person name="Nash W.E."/>
            <person name="Warren W."/>
            <person name="Chinwalla A."/>
            <person name="Mardis E.R."/>
            <person name="Wilson R.K."/>
        </authorList>
    </citation>
    <scope>NUCLEOTIDE SEQUENCE [LARGE SCALE GENOMIC DNA]</scope>
    <source>
        <strain evidence="3">DSM 14469</strain>
    </source>
</reference>
<dbReference type="Pfam" id="PF04607">
    <property type="entry name" value="RelA_SpoT"/>
    <property type="match status" value="1"/>
</dbReference>
<dbReference type="Gene3D" id="3.30.460.10">
    <property type="entry name" value="Beta Polymerase, domain 2"/>
    <property type="match status" value="1"/>
</dbReference>
<name>C6LGK9_9FIRM</name>
<dbReference type="SMART" id="SM00954">
    <property type="entry name" value="RelA_SpoT"/>
    <property type="match status" value="1"/>
</dbReference>
<evidence type="ECO:0000259" key="2">
    <source>
        <dbReference type="SMART" id="SM00954"/>
    </source>
</evidence>
<dbReference type="CDD" id="cd05399">
    <property type="entry name" value="NT_Rel-Spo_like"/>
    <property type="match status" value="1"/>
</dbReference>
<sequence>MAENRVLNVEEVMELLDKSENYRLVFTEYRSAIMEIETKLRVLDNELSIDRDKNPIEAIHTRLKSPESILEKMRRKNYPKTLESMRENLLDIAGVRVICDFIDDIYKLERHLCSQSDITVIRRKDYIRNPKPNGYRSLHLIVTVPIFLTDGPKETPVEVQFRTMAMDFWASLEHKLKYKKEISGTTDIADRLKECADRAFALDEEMMQIRSDIDGMECKKC</sequence>
<dbReference type="PANTHER" id="PTHR47837">
    <property type="entry name" value="GTP PYROPHOSPHOKINASE YJBM"/>
    <property type="match status" value="1"/>
</dbReference>
<proteinExistence type="predicted"/>
<evidence type="ECO:0000313" key="3">
    <source>
        <dbReference type="EMBL" id="EET60209.1"/>
    </source>
</evidence>
<dbReference type="GO" id="GO:0015970">
    <property type="term" value="P:guanosine tetraphosphate biosynthetic process"/>
    <property type="evidence" value="ECO:0007669"/>
    <property type="project" value="UniProtKB-UniPathway"/>
</dbReference>
<dbReference type="InterPro" id="IPR052366">
    <property type="entry name" value="GTP_Pyrophosphokinase"/>
</dbReference>
<protein>
    <submittedName>
        <fullName evidence="3">RelA/SpoT domain protein</fullName>
    </submittedName>
</protein>
<dbReference type="EMBL" id="ACCL02000012">
    <property type="protein sequence ID" value="EET60209.1"/>
    <property type="molecule type" value="Genomic_DNA"/>
</dbReference>
<evidence type="ECO:0000313" key="4">
    <source>
        <dbReference type="Proteomes" id="UP000005561"/>
    </source>
</evidence>
<dbReference type="AlphaFoldDB" id="C6LGK9"/>